<dbReference type="AlphaFoldDB" id="A0AAJ1EZK8"/>
<dbReference type="SUPFAM" id="SSF48403">
    <property type="entry name" value="Ankyrin repeat"/>
    <property type="match status" value="1"/>
</dbReference>
<protein>
    <submittedName>
        <fullName evidence="2">Ankyrin repeat domain-containing protein</fullName>
    </submittedName>
</protein>
<name>A0AAJ1EZK8_9GAMM</name>
<reference evidence="2 3" key="1">
    <citation type="submission" date="2022-02" db="EMBL/GenBank/DDBJ databases">
        <title>The genome sequence of Shewanella sp. 3B26.</title>
        <authorList>
            <person name="Du J."/>
        </authorList>
    </citation>
    <scope>NUCLEOTIDE SEQUENCE [LARGE SCALE GENOMIC DNA]</scope>
    <source>
        <strain evidence="2 3">3B26</strain>
    </source>
</reference>
<evidence type="ECO:0000256" key="1">
    <source>
        <dbReference type="SAM" id="SignalP"/>
    </source>
</evidence>
<keyword evidence="3" id="KW-1185">Reference proteome</keyword>
<keyword evidence="1" id="KW-0732">Signal</keyword>
<dbReference type="Gene3D" id="1.25.40.20">
    <property type="entry name" value="Ankyrin repeat-containing domain"/>
    <property type="match status" value="1"/>
</dbReference>
<comment type="caution">
    <text evidence="2">The sequence shown here is derived from an EMBL/GenBank/DDBJ whole genome shotgun (WGS) entry which is preliminary data.</text>
</comment>
<gene>
    <name evidence="2" type="ORF">MJ923_03680</name>
</gene>
<dbReference type="InterPro" id="IPR036770">
    <property type="entry name" value="Ankyrin_rpt-contain_sf"/>
</dbReference>
<evidence type="ECO:0000313" key="2">
    <source>
        <dbReference type="EMBL" id="MCH4293403.1"/>
    </source>
</evidence>
<evidence type="ECO:0000313" key="3">
    <source>
        <dbReference type="Proteomes" id="UP001297581"/>
    </source>
</evidence>
<feature type="signal peptide" evidence="1">
    <location>
        <begin position="1"/>
        <end position="21"/>
    </location>
</feature>
<accession>A0AAJ1EZK8</accession>
<dbReference type="RefSeq" id="WP_240589942.1">
    <property type="nucleotide sequence ID" value="NZ_JAKUDL010000001.1"/>
</dbReference>
<organism evidence="2 3">
    <name type="scientific">Shewanella zhuhaiensis</name>
    <dbReference type="NCBI Taxonomy" id="2919576"/>
    <lineage>
        <taxon>Bacteria</taxon>
        <taxon>Pseudomonadati</taxon>
        <taxon>Pseudomonadota</taxon>
        <taxon>Gammaproteobacteria</taxon>
        <taxon>Alteromonadales</taxon>
        <taxon>Shewanellaceae</taxon>
        <taxon>Shewanella</taxon>
    </lineage>
</organism>
<proteinExistence type="predicted"/>
<sequence>MRITTLAAGLLLAGMGFSSVAAEAVAVDKAALVGDWCFYEQEGFGSKLPEKIDINLAADGNYTWVESAFKQTGEWELDTDGLYLAKVGNHKLLSLNADLLELKRGSVMRFKKGVCGDDMFSSQDITEFHNGAAMGKLAPLEEFVNKGIDINIQDWNKMDTALIQAAKFCQTEAGKYLLAQGADKSIKNGDEKVALDYAKASSFHNGCDEMVSLLAD</sequence>
<dbReference type="EMBL" id="JAKUDL010000001">
    <property type="protein sequence ID" value="MCH4293403.1"/>
    <property type="molecule type" value="Genomic_DNA"/>
</dbReference>
<dbReference type="Proteomes" id="UP001297581">
    <property type="component" value="Unassembled WGS sequence"/>
</dbReference>
<feature type="chain" id="PRO_5042545468" evidence="1">
    <location>
        <begin position="22"/>
        <end position="216"/>
    </location>
</feature>